<keyword evidence="3" id="KW-1185">Reference proteome</keyword>
<sequence length="52" mass="5740">MHGSPSAQGERAPVQRSAHATPRKGLLTDRRLSSLIDTQYKKSPKIPPRGLF</sequence>
<dbReference type="AlphaFoldDB" id="N6XA29"/>
<dbReference type="STRING" id="888050.HMPREF9004_1270"/>
<evidence type="ECO:0000313" key="2">
    <source>
        <dbReference type="EMBL" id="ENO17998.1"/>
    </source>
</evidence>
<protein>
    <submittedName>
        <fullName evidence="2">Uncharacterized protein</fullName>
    </submittedName>
</protein>
<dbReference type="HOGENOM" id="CLU_3075768_0_0_11"/>
<name>N6XA29_9ACTO</name>
<organism evidence="2 3">
    <name type="scientific">Schaalia cardiffensis F0333</name>
    <dbReference type="NCBI Taxonomy" id="888050"/>
    <lineage>
        <taxon>Bacteria</taxon>
        <taxon>Bacillati</taxon>
        <taxon>Actinomycetota</taxon>
        <taxon>Actinomycetes</taxon>
        <taxon>Actinomycetales</taxon>
        <taxon>Actinomycetaceae</taxon>
        <taxon>Schaalia</taxon>
    </lineage>
</organism>
<feature type="region of interest" description="Disordered" evidence="1">
    <location>
        <begin position="1"/>
        <end position="52"/>
    </location>
</feature>
<gene>
    <name evidence="2" type="ORF">HMPREF9004_1270</name>
</gene>
<evidence type="ECO:0000313" key="3">
    <source>
        <dbReference type="Proteomes" id="UP000013015"/>
    </source>
</evidence>
<accession>N6XA29</accession>
<evidence type="ECO:0000256" key="1">
    <source>
        <dbReference type="SAM" id="MobiDB-lite"/>
    </source>
</evidence>
<dbReference type="EMBL" id="AQHZ01000021">
    <property type="protein sequence ID" value="ENO17998.1"/>
    <property type="molecule type" value="Genomic_DNA"/>
</dbReference>
<dbReference type="Proteomes" id="UP000013015">
    <property type="component" value="Unassembled WGS sequence"/>
</dbReference>
<reference evidence="2 3" key="1">
    <citation type="submission" date="2013-03" db="EMBL/GenBank/DDBJ databases">
        <title>Reference genome for the Human Microbiome Project.</title>
        <authorList>
            <person name="Aqrawi P."/>
            <person name="Ayvaz T."/>
            <person name="Bess C."/>
            <person name="Blankenburg K."/>
            <person name="Coyle M."/>
            <person name="Deng J."/>
            <person name="Forbes L."/>
            <person name="Fowler G."/>
            <person name="Francisco L."/>
            <person name="Fu Q."/>
            <person name="Gibbs R."/>
            <person name="Gross S."/>
            <person name="Gubbala S."/>
            <person name="Hale W."/>
            <person name="Hemphill L."/>
            <person name="Highlander S."/>
            <person name="Hirani K."/>
            <person name="Jackson L."/>
            <person name="Jakkamsetti A."/>
            <person name="Javaid M."/>
            <person name="Jayaseelan J.C."/>
            <person name="Jiang H."/>
            <person name="Joshi V."/>
            <person name="Korchina V."/>
            <person name="Kovar C."/>
            <person name="Lara F."/>
            <person name="Lee S."/>
            <person name="Liu Y."/>
            <person name="Mata R."/>
            <person name="Mathew T."/>
            <person name="Munidasa M."/>
            <person name="Muzny D."/>
            <person name="Nazareth L."/>
            <person name="Ngo R."/>
            <person name="Nguyen L."/>
            <person name="Nguyen N."/>
            <person name="Okwuonu G."/>
            <person name="Ongeri F."/>
            <person name="Palculict T."/>
            <person name="Patil S."/>
            <person name="Petrosino J."/>
            <person name="Pham C."/>
            <person name="Pham P."/>
            <person name="Pu L.-L."/>
            <person name="Qin X."/>
            <person name="Qu J."/>
            <person name="Reid J."/>
            <person name="Ross M."/>
            <person name="Ruth R."/>
            <person name="Saada N."/>
            <person name="San Lucas F."/>
            <person name="Santibanez J."/>
            <person name="Shang Y."/>
            <person name="Simmons D."/>
            <person name="Song X.-Z."/>
            <person name="Tang L.-Y."/>
            <person name="Thornton R."/>
            <person name="Warren J."/>
            <person name="Weissenberger G."/>
            <person name="Wilczek-Boney K."/>
            <person name="Worley K."/>
            <person name="Youmans B."/>
            <person name="Zhang J."/>
            <person name="Zhang L."/>
            <person name="Zhao Z."/>
            <person name="Zhou C."/>
            <person name="Zhu D."/>
            <person name="Zhu Y."/>
        </authorList>
    </citation>
    <scope>NUCLEOTIDE SEQUENCE [LARGE SCALE GENOMIC DNA]</scope>
    <source>
        <strain evidence="2 3">F0333</strain>
    </source>
</reference>
<comment type="caution">
    <text evidence="2">The sequence shown here is derived from an EMBL/GenBank/DDBJ whole genome shotgun (WGS) entry which is preliminary data.</text>
</comment>
<proteinExistence type="predicted"/>